<evidence type="ECO:0000313" key="2">
    <source>
        <dbReference type="Proteomes" id="UP000315010"/>
    </source>
</evidence>
<reference evidence="1 2" key="1">
    <citation type="submission" date="2019-02" db="EMBL/GenBank/DDBJ databases">
        <title>Deep-cultivation of Planctomycetes and their phenomic and genomic characterization uncovers novel biology.</title>
        <authorList>
            <person name="Wiegand S."/>
            <person name="Jogler M."/>
            <person name="Boedeker C."/>
            <person name="Pinto D."/>
            <person name="Vollmers J."/>
            <person name="Rivas-Marin E."/>
            <person name="Kohn T."/>
            <person name="Peeters S.H."/>
            <person name="Heuer A."/>
            <person name="Rast P."/>
            <person name="Oberbeckmann S."/>
            <person name="Bunk B."/>
            <person name="Jeske O."/>
            <person name="Meyerdierks A."/>
            <person name="Storesund J.E."/>
            <person name="Kallscheuer N."/>
            <person name="Luecker S."/>
            <person name="Lage O.M."/>
            <person name="Pohl T."/>
            <person name="Merkel B.J."/>
            <person name="Hornburger P."/>
            <person name="Mueller R.-W."/>
            <person name="Bruemmer F."/>
            <person name="Labrenz M."/>
            <person name="Spormann A.M."/>
            <person name="Op Den Camp H."/>
            <person name="Overmann J."/>
            <person name="Amann R."/>
            <person name="Jetten M.S.M."/>
            <person name="Mascher T."/>
            <person name="Medema M.H."/>
            <person name="Devos D.P."/>
            <person name="Kaster A.-K."/>
            <person name="Ovreas L."/>
            <person name="Rohde M."/>
            <person name="Galperin M.Y."/>
            <person name="Jogler C."/>
        </authorList>
    </citation>
    <scope>NUCLEOTIDE SEQUENCE [LARGE SCALE GENOMIC DNA]</scope>
    <source>
        <strain evidence="1 2">CA13</strain>
    </source>
</reference>
<dbReference type="Proteomes" id="UP000315010">
    <property type="component" value="Unassembled WGS sequence"/>
</dbReference>
<dbReference type="AlphaFoldDB" id="A0A5C5YYX3"/>
<gene>
    <name evidence="1" type="ORF">CA13_16670</name>
</gene>
<proteinExistence type="predicted"/>
<sequence>MPAPDRVFQEQDGYVVIEAENATLPRGWGVKNRLPDLTGLGYIQWEGSPQMGLHLAPQQVKGILTYRFHITTPGVYRVMWRTRQYPTVKARDQDNDMFFRFASGEKMPDLPDVDNFLKFGTQSQDNWTWRSWVFPGELGVSCTERMRADA</sequence>
<comment type="caution">
    <text evidence="1">The sequence shown here is derived from an EMBL/GenBank/DDBJ whole genome shotgun (WGS) entry which is preliminary data.</text>
</comment>
<protein>
    <submittedName>
        <fullName evidence="1">Uncharacterized protein</fullName>
    </submittedName>
</protein>
<name>A0A5C5YYX3_9BACT</name>
<keyword evidence="2" id="KW-1185">Reference proteome</keyword>
<accession>A0A5C5YYX3</accession>
<evidence type="ECO:0000313" key="1">
    <source>
        <dbReference type="EMBL" id="TWT80254.1"/>
    </source>
</evidence>
<dbReference type="OrthoDB" id="9768039at2"/>
<dbReference type="RefSeq" id="WP_146395311.1">
    <property type="nucleotide sequence ID" value="NZ_SJPJ01000001.1"/>
</dbReference>
<organism evidence="1 2">
    <name type="scientific">Novipirellula herctigrandis</name>
    <dbReference type="NCBI Taxonomy" id="2527986"/>
    <lineage>
        <taxon>Bacteria</taxon>
        <taxon>Pseudomonadati</taxon>
        <taxon>Planctomycetota</taxon>
        <taxon>Planctomycetia</taxon>
        <taxon>Pirellulales</taxon>
        <taxon>Pirellulaceae</taxon>
        <taxon>Novipirellula</taxon>
    </lineage>
</organism>
<dbReference type="EMBL" id="SJPJ01000001">
    <property type="protein sequence ID" value="TWT80254.1"/>
    <property type="molecule type" value="Genomic_DNA"/>
</dbReference>